<gene>
    <name evidence="2" type="ORF">FJY75_14180</name>
</gene>
<dbReference type="AlphaFoldDB" id="A0A938BS46"/>
<dbReference type="InterPro" id="IPR011322">
    <property type="entry name" value="N-reg_PII-like_a/b"/>
</dbReference>
<dbReference type="InterPro" id="IPR004323">
    <property type="entry name" value="Ion_tolerance_CutA"/>
</dbReference>
<reference evidence="2" key="1">
    <citation type="submission" date="2019-03" db="EMBL/GenBank/DDBJ databases">
        <title>Lake Tanganyika Metagenome-Assembled Genomes (MAGs).</title>
        <authorList>
            <person name="Tran P."/>
        </authorList>
    </citation>
    <scope>NUCLEOTIDE SEQUENCE</scope>
    <source>
        <strain evidence="2">M_DeepCast_400m_m2_100</strain>
    </source>
</reference>
<dbReference type="GO" id="GO:0005507">
    <property type="term" value="F:copper ion binding"/>
    <property type="evidence" value="ECO:0007669"/>
    <property type="project" value="TreeGrafter"/>
</dbReference>
<accession>A0A938BS46</accession>
<evidence type="ECO:0000256" key="1">
    <source>
        <dbReference type="ARBA" id="ARBA00010169"/>
    </source>
</evidence>
<name>A0A938BS46_UNCEI</name>
<dbReference type="SUPFAM" id="SSF54913">
    <property type="entry name" value="GlnB-like"/>
    <property type="match status" value="1"/>
</dbReference>
<dbReference type="Pfam" id="PF03091">
    <property type="entry name" value="CutA1"/>
    <property type="match status" value="1"/>
</dbReference>
<dbReference type="InterPro" id="IPR015867">
    <property type="entry name" value="N-reg_PII/ATP_PRibTrfase_C"/>
</dbReference>
<dbReference type="Gene3D" id="3.30.70.120">
    <property type="match status" value="1"/>
</dbReference>
<protein>
    <submittedName>
        <fullName evidence="2">Divalent-cation tolerance protein CutA</fullName>
    </submittedName>
</protein>
<dbReference type="GO" id="GO:0010038">
    <property type="term" value="P:response to metal ion"/>
    <property type="evidence" value="ECO:0007669"/>
    <property type="project" value="InterPro"/>
</dbReference>
<comment type="caution">
    <text evidence="2">The sequence shown here is derived from an EMBL/GenBank/DDBJ whole genome shotgun (WGS) entry which is preliminary data.</text>
</comment>
<evidence type="ECO:0000313" key="3">
    <source>
        <dbReference type="Proteomes" id="UP000748308"/>
    </source>
</evidence>
<evidence type="ECO:0000313" key="2">
    <source>
        <dbReference type="EMBL" id="MBM3318990.1"/>
    </source>
</evidence>
<organism evidence="2 3">
    <name type="scientific">Eiseniibacteriota bacterium</name>
    <dbReference type="NCBI Taxonomy" id="2212470"/>
    <lineage>
        <taxon>Bacteria</taxon>
        <taxon>Candidatus Eiseniibacteriota</taxon>
    </lineage>
</organism>
<proteinExistence type="inferred from homology"/>
<dbReference type="Proteomes" id="UP000748308">
    <property type="component" value="Unassembled WGS sequence"/>
</dbReference>
<dbReference type="PANTHER" id="PTHR23419">
    <property type="entry name" value="DIVALENT CATION TOLERANCE CUTA-RELATED"/>
    <property type="match status" value="1"/>
</dbReference>
<dbReference type="PANTHER" id="PTHR23419:SF8">
    <property type="entry name" value="FI09726P"/>
    <property type="match status" value="1"/>
</dbReference>
<sequence length="109" mass="12436">MSNAWSVYTTLPDKEAARRTARILVDERLAACANFFPIGSIYRWKGEVQSEREWALVIKTRDALYPRLEARLRELHPYEVPAIVAYAIAAGLPDYLEWIERETGAAEPA</sequence>
<comment type="similarity">
    <text evidence="1">Belongs to the CutA family.</text>
</comment>
<dbReference type="EMBL" id="VGIY01000582">
    <property type="protein sequence ID" value="MBM3318990.1"/>
    <property type="molecule type" value="Genomic_DNA"/>
</dbReference>